<evidence type="ECO:0000259" key="19">
    <source>
        <dbReference type="PROSITE" id="PS50221"/>
    </source>
</evidence>
<dbReference type="PANTHER" id="PTHR10239">
    <property type="entry name" value="ISTHMIN-2"/>
    <property type="match status" value="1"/>
</dbReference>
<dbReference type="Pfam" id="PF19188">
    <property type="entry name" value="AGRB_N"/>
    <property type="match status" value="1"/>
</dbReference>
<dbReference type="GeneTree" id="ENSGT00940000160103"/>
<dbReference type="InterPro" id="IPR051867">
    <property type="entry name" value="Angio_Inhib/Adhesion_GPCR"/>
</dbReference>
<dbReference type="PRINTS" id="PR00249">
    <property type="entry name" value="GPCRSECRETIN"/>
</dbReference>
<evidence type="ECO:0000256" key="17">
    <source>
        <dbReference type="SAM" id="Phobius"/>
    </source>
</evidence>
<accession>A0A669CSN0</accession>
<feature type="chain" id="PRO_5025461240" evidence="18">
    <location>
        <begin position="24"/>
        <end position="1526"/>
    </location>
</feature>
<dbReference type="Gene3D" id="2.20.100.10">
    <property type="entry name" value="Thrombospondin type-1 (TSP1) repeat"/>
    <property type="match status" value="2"/>
</dbReference>
<dbReference type="InterPro" id="IPR043838">
    <property type="entry name" value="AGRB_N"/>
</dbReference>
<evidence type="ECO:0000259" key="20">
    <source>
        <dbReference type="PROSITE" id="PS50227"/>
    </source>
</evidence>
<dbReference type="SUPFAM" id="SSF82895">
    <property type="entry name" value="TSP-1 type 1 repeat"/>
    <property type="match status" value="2"/>
</dbReference>
<evidence type="ECO:0000256" key="2">
    <source>
        <dbReference type="ARBA" id="ARBA00004651"/>
    </source>
</evidence>
<keyword evidence="3" id="KW-1003">Cell membrane</keyword>
<name>A0A669CSN0_ORENI</name>
<dbReference type="InterPro" id="IPR036445">
    <property type="entry name" value="GPCR_2_extracell_dom_sf"/>
</dbReference>
<dbReference type="PROSITE" id="PS00650">
    <property type="entry name" value="G_PROTEIN_RECEP_F2_2"/>
    <property type="match status" value="1"/>
</dbReference>
<dbReference type="InterPro" id="IPR046338">
    <property type="entry name" value="GAIN_dom_sf"/>
</dbReference>
<evidence type="ECO:0000259" key="21">
    <source>
        <dbReference type="PROSITE" id="PS50261"/>
    </source>
</evidence>
<evidence type="ECO:0000256" key="14">
    <source>
        <dbReference type="ARBA" id="ARBA00023180"/>
    </source>
</evidence>
<protein>
    <submittedName>
        <fullName evidence="22">Adhesion G protein-coupled receptor B2</fullName>
    </submittedName>
</protein>
<dbReference type="Gene3D" id="1.20.1070.10">
    <property type="entry name" value="Rhodopsin 7-helix transmembrane proteins"/>
    <property type="match status" value="1"/>
</dbReference>
<evidence type="ECO:0000256" key="6">
    <source>
        <dbReference type="ARBA" id="ARBA00022692"/>
    </source>
</evidence>
<dbReference type="Pfam" id="PF00002">
    <property type="entry name" value="7tm_2"/>
    <property type="match status" value="1"/>
</dbReference>
<evidence type="ECO:0000256" key="5">
    <source>
        <dbReference type="ARBA" id="ARBA00022553"/>
    </source>
</evidence>
<dbReference type="Gene3D" id="1.25.40.610">
    <property type="match status" value="1"/>
</dbReference>
<dbReference type="InterPro" id="IPR008077">
    <property type="entry name" value="GPCR_2_brain_angio_inhib"/>
</dbReference>
<keyword evidence="14" id="KW-0325">Glycoprotein</keyword>
<feature type="region of interest" description="Disordered" evidence="16">
    <location>
        <begin position="1451"/>
        <end position="1526"/>
    </location>
</feature>
<keyword evidence="9 17" id="KW-1133">Transmembrane helix</keyword>
<dbReference type="InterPro" id="IPR017981">
    <property type="entry name" value="GPCR_2-like_7TM"/>
</dbReference>
<dbReference type="InterPro" id="IPR000203">
    <property type="entry name" value="GPS"/>
</dbReference>
<comment type="subcellular location">
    <subcellularLocation>
        <location evidence="2">Cell membrane</location>
        <topology evidence="2">Multi-pass membrane protein</topology>
    </subcellularLocation>
    <subcellularLocation>
        <location evidence="1">Secreted</location>
    </subcellularLocation>
</comment>
<dbReference type="Pfam" id="PF02793">
    <property type="entry name" value="HRM"/>
    <property type="match status" value="1"/>
</dbReference>
<evidence type="ECO:0000256" key="3">
    <source>
        <dbReference type="ARBA" id="ARBA00022475"/>
    </source>
</evidence>
<organism evidence="22 23">
    <name type="scientific">Oreochromis niloticus</name>
    <name type="common">Nile tilapia</name>
    <name type="synonym">Tilapia nilotica</name>
    <dbReference type="NCBI Taxonomy" id="8128"/>
    <lineage>
        <taxon>Eukaryota</taxon>
        <taxon>Metazoa</taxon>
        <taxon>Chordata</taxon>
        <taxon>Craniata</taxon>
        <taxon>Vertebrata</taxon>
        <taxon>Euteleostomi</taxon>
        <taxon>Actinopterygii</taxon>
        <taxon>Neopterygii</taxon>
        <taxon>Teleostei</taxon>
        <taxon>Neoteleostei</taxon>
        <taxon>Acanthomorphata</taxon>
        <taxon>Ovalentaria</taxon>
        <taxon>Cichlomorphae</taxon>
        <taxon>Cichliformes</taxon>
        <taxon>Cichlidae</taxon>
        <taxon>African cichlids</taxon>
        <taxon>Pseudocrenilabrinae</taxon>
        <taxon>Oreochromini</taxon>
        <taxon>Oreochromis</taxon>
    </lineage>
</organism>
<dbReference type="FunFam" id="2.20.100.10:FF:000004">
    <property type="entry name" value="Adhesion G protein-coupled receptor B2"/>
    <property type="match status" value="1"/>
</dbReference>
<evidence type="ECO:0000256" key="4">
    <source>
        <dbReference type="ARBA" id="ARBA00022525"/>
    </source>
</evidence>
<keyword evidence="6 17" id="KW-0812">Transmembrane</keyword>
<keyword evidence="10" id="KW-0297">G-protein coupled receptor</keyword>
<dbReference type="GO" id="GO:0004930">
    <property type="term" value="F:G protein-coupled receptor activity"/>
    <property type="evidence" value="ECO:0007669"/>
    <property type="project" value="UniProtKB-KW"/>
</dbReference>
<dbReference type="Pfam" id="PF00090">
    <property type="entry name" value="TSP_1"/>
    <property type="match status" value="2"/>
</dbReference>
<dbReference type="SUPFAM" id="SSF81321">
    <property type="entry name" value="Family A G protein-coupled receptor-like"/>
    <property type="match status" value="1"/>
</dbReference>
<keyword evidence="12" id="KW-1015">Disulfide bond</keyword>
<keyword evidence="7 18" id="KW-0732">Signal</keyword>
<dbReference type="GO" id="GO:0016525">
    <property type="term" value="P:negative regulation of angiogenesis"/>
    <property type="evidence" value="ECO:0007669"/>
    <property type="project" value="InterPro"/>
</dbReference>
<feature type="transmembrane region" description="Helical" evidence="17">
    <location>
        <begin position="813"/>
        <end position="831"/>
    </location>
</feature>
<dbReference type="Gene3D" id="2.60.220.50">
    <property type="match status" value="1"/>
</dbReference>
<feature type="compositionally biased region" description="Polar residues" evidence="16">
    <location>
        <begin position="1456"/>
        <end position="1484"/>
    </location>
</feature>
<dbReference type="InterPro" id="IPR036383">
    <property type="entry name" value="TSP1_rpt_sf"/>
</dbReference>
<feature type="signal peptide" evidence="18">
    <location>
        <begin position="1"/>
        <end position="23"/>
    </location>
</feature>
<keyword evidence="23" id="KW-1185">Reference proteome</keyword>
<feature type="region of interest" description="Disordered" evidence="16">
    <location>
        <begin position="1176"/>
        <end position="1195"/>
    </location>
</feature>
<feature type="compositionally biased region" description="Gly residues" evidence="16">
    <location>
        <begin position="1222"/>
        <end position="1240"/>
    </location>
</feature>
<dbReference type="Pfam" id="PF01825">
    <property type="entry name" value="GPS"/>
    <property type="match status" value="1"/>
</dbReference>
<reference evidence="22" key="2">
    <citation type="submission" date="2025-08" db="UniProtKB">
        <authorList>
            <consortium name="Ensembl"/>
        </authorList>
    </citation>
    <scope>IDENTIFICATION</scope>
</reference>
<evidence type="ECO:0000256" key="13">
    <source>
        <dbReference type="ARBA" id="ARBA00023170"/>
    </source>
</evidence>
<dbReference type="InterPro" id="IPR032471">
    <property type="entry name" value="AGRL2-4_GAIN_subdom_A"/>
</dbReference>
<evidence type="ECO:0000256" key="18">
    <source>
        <dbReference type="SAM" id="SignalP"/>
    </source>
</evidence>
<dbReference type="Ensembl" id="ENSONIT00000078943.1">
    <property type="protein sequence ID" value="ENSONIP00000049359.1"/>
    <property type="gene ID" value="ENSONIG00000004634.2"/>
</dbReference>
<dbReference type="PROSITE" id="PS50261">
    <property type="entry name" value="G_PROTEIN_RECEP_F2_4"/>
    <property type="match status" value="1"/>
</dbReference>
<dbReference type="Proteomes" id="UP000005207">
    <property type="component" value="Linkage group LG22"/>
</dbReference>
<evidence type="ECO:0000256" key="1">
    <source>
        <dbReference type="ARBA" id="ARBA00004613"/>
    </source>
</evidence>
<feature type="compositionally biased region" description="Low complexity" evidence="16">
    <location>
        <begin position="1184"/>
        <end position="1194"/>
    </location>
</feature>
<evidence type="ECO:0000256" key="10">
    <source>
        <dbReference type="ARBA" id="ARBA00023040"/>
    </source>
</evidence>
<dbReference type="PROSITE" id="PS50227">
    <property type="entry name" value="G_PROTEIN_RECEP_F2_3"/>
    <property type="match status" value="1"/>
</dbReference>
<feature type="transmembrane region" description="Helical" evidence="17">
    <location>
        <begin position="998"/>
        <end position="1021"/>
    </location>
</feature>
<keyword evidence="13" id="KW-0675">Receptor</keyword>
<keyword evidence="4" id="KW-0964">Secreted</keyword>
<gene>
    <name evidence="22" type="primary">ADGRB2</name>
    <name evidence="22" type="synonym">adgrb2</name>
</gene>
<dbReference type="PANTHER" id="PTHR10239:SF32">
    <property type="entry name" value="ADHESION G PROTEIN-COUPLED RECEPTOR B2"/>
    <property type="match status" value="1"/>
</dbReference>
<sequence length="1526" mass="166081">MNTAGGVCLSVLSSLLAVAGALAAVSALALAPLSALAEAAYGVADSVPSTGAEGAPSPLSSPCSSLVAGVLYGSFSLRELFPSRAPGCSWSLENPDPTKYSLYLRFTRHPVICRTHSPMLLSLDHHLANQSCPLHLQTATARDQEVIDLCGSHTSSDGPYSFLQFDKNFVQLCLTRHPAADEPQVSKELLELRLVEVLLINNENSSQFTCGVLCRWFEECLRTDHNGDQEVSDGDGCGMTQTGCICPNHNIMAPPVPLLPETPHTFSNGSLAPDDCCVTELHSNDAIAIAPRDVRQVEGQWSEWGPWSKCSVTCNTGTEQRQRRCSPSVHGWAECKGPHQESRECTNPSCSGGGNWGSWNHWSLCSKTCDSGWQRRIRMCEGTGLQGYPCDGLGEEVRSCNEKKCPAPHEICKDEHLLSMSWKRASAGETVYNKCPTNATGSASRRCMLDNNGVAFWGPPSFARCVSLEYRYLHLSLREHLAKGQRTLAGEGMSQIVRSLLELLQRRSYYSGDLLFSTEILRNVTDTFKRATYIPAPDDVQKFFQIVSHMLDIENLEKWEDAHQIAPGAALLMKILEDFIHLIGEAQKPFQSFLVVTNNLMVTIQREPVSAVSSDINFPMKGRRGMKDWARTAEDKLYIPKEVFTIPPEEQEAETESTMYYVIGAILYRTLGIILPPATPPAVINSKILTVTIRPEPQPSEPMVVVELSPLLNGTSDPQCVVWDYGNPEAGAENWGTEGCQTLASTAVHTKCLCSRISTYAVLAQQAKDPDMGPTSMPSVPLMVGCGISCTALLILLLIYAAFWRYIRSERSIILVNFCLSILASNLLILVGQSQTLSKGLCTVTAAFLHFFFLASFCWVLTEAWQSYLAVIGKMRSRLIRKRFLCLGWGLPALVVAVSVGFTRARGYGTASYCWLSLEGGLLYAFVGPAAVIVLVNMLIGIVVFNKLMSRDGISDKSKKQRAGVPAEARSRLLLKCSKCGVISSTAMSNSTASSAMASLWSSCVVLPLLALTWMSAVLAITDRRSTLFQVLFAVFDSVQGFVIITVHCAMRREVQDAVRCRMGGCKDDSENSPDSCKNGQVQIMTDFEKDVDLACQTERGHPFIFKEVNTCNPATITGTLSRISLDDEDDPKLAAHQEGGVGVNFSTLPGNIPPPNLIVQVPPLGGLNELSETPLKKEVNVDQQRQQGQQRGGAPIYLCTESGLGWARPPASSNTSQDGSAGSGGGGGDGGEGGGGGEGDYMVLPRRTVTFKPATPSSQGGGLGLGGEDKPLNIGVEDPPFPPPPSPLTLHPAESEAYPADFVPSSVGDMNITMNLNRSFGTIKTLPHGQGHLMPQGGLVHSHGGHMHSHGNSLQLKPGQRPSVRQILTGGTTVERTRTLPRNLGSTNANTSLSAGSLERKRVRYSELDFEKVMHTRKRHSELYHELNHSSKFHTIDRYSRDPAMSTFKREKRWSISSAGGEKNSSSDKSTPEDQSSWDSFKTMTPELSIVPGEQKDRMELHNKNWDSSSANTPDSSEGDFQTEV</sequence>
<dbReference type="FunFam" id="2.20.100.10:FF:000012">
    <property type="entry name" value="Adhesion G protein-coupled receptor B2"/>
    <property type="match status" value="1"/>
</dbReference>
<dbReference type="InterPro" id="IPR057244">
    <property type="entry name" value="GAIN_B"/>
</dbReference>
<dbReference type="InterPro" id="IPR017983">
    <property type="entry name" value="GPCR_2_secretin-like_CS"/>
</dbReference>
<dbReference type="SMART" id="SM00303">
    <property type="entry name" value="GPS"/>
    <property type="match status" value="1"/>
</dbReference>
<dbReference type="PRINTS" id="PR01694">
    <property type="entry name" value="BAIPRECURSOR"/>
</dbReference>
<feature type="region of interest" description="Disordered" evidence="16">
    <location>
        <begin position="1202"/>
        <end position="1243"/>
    </location>
</feature>
<feature type="transmembrane region" description="Helical" evidence="17">
    <location>
        <begin position="884"/>
        <end position="902"/>
    </location>
</feature>
<feature type="domain" description="G-protein coupled receptors family 2 profile 2" evidence="21">
    <location>
        <begin position="778"/>
        <end position="1052"/>
    </location>
</feature>
<dbReference type="PROSITE" id="PS50092">
    <property type="entry name" value="TSP1"/>
    <property type="match status" value="2"/>
</dbReference>
<feature type="compositionally biased region" description="Polar residues" evidence="16">
    <location>
        <begin position="1507"/>
        <end position="1517"/>
    </location>
</feature>
<evidence type="ECO:0000256" key="7">
    <source>
        <dbReference type="ARBA" id="ARBA00022729"/>
    </source>
</evidence>
<dbReference type="GO" id="GO:0005576">
    <property type="term" value="C:extracellular region"/>
    <property type="evidence" value="ECO:0007669"/>
    <property type="project" value="UniProtKB-SubCell"/>
</dbReference>
<dbReference type="GO" id="GO:0005886">
    <property type="term" value="C:plasma membrane"/>
    <property type="evidence" value="ECO:0007669"/>
    <property type="project" value="UniProtKB-SubCell"/>
</dbReference>
<feature type="compositionally biased region" description="Basic and acidic residues" evidence="16">
    <location>
        <begin position="1495"/>
        <end position="1506"/>
    </location>
</feature>
<dbReference type="FunFam" id="4.10.1240.10:FF:000002">
    <property type="entry name" value="Adhesion G protein-coupled receptor B2"/>
    <property type="match status" value="1"/>
</dbReference>
<evidence type="ECO:0000256" key="9">
    <source>
        <dbReference type="ARBA" id="ARBA00022989"/>
    </source>
</evidence>
<dbReference type="CDD" id="cd15988">
    <property type="entry name" value="7tmB2_BAI2"/>
    <property type="match status" value="1"/>
</dbReference>
<dbReference type="SMART" id="SM00209">
    <property type="entry name" value="TSP1"/>
    <property type="match status" value="2"/>
</dbReference>
<feature type="domain" description="GAIN-B" evidence="19">
    <location>
        <begin position="608"/>
        <end position="770"/>
    </location>
</feature>
<keyword evidence="8" id="KW-0677">Repeat</keyword>
<dbReference type="SMART" id="SM00008">
    <property type="entry name" value="HormR"/>
    <property type="match status" value="1"/>
</dbReference>
<evidence type="ECO:0000256" key="12">
    <source>
        <dbReference type="ARBA" id="ARBA00023157"/>
    </source>
</evidence>
<dbReference type="Pfam" id="PF16489">
    <property type="entry name" value="GAIN"/>
    <property type="match status" value="1"/>
</dbReference>
<feature type="transmembrane region" description="Helical" evidence="17">
    <location>
        <begin position="851"/>
        <end position="872"/>
    </location>
</feature>
<reference evidence="22" key="3">
    <citation type="submission" date="2025-09" db="UniProtKB">
        <authorList>
            <consortium name="Ensembl"/>
        </authorList>
    </citation>
    <scope>IDENTIFICATION</scope>
</reference>
<evidence type="ECO:0000256" key="15">
    <source>
        <dbReference type="ARBA" id="ARBA00023224"/>
    </source>
</evidence>
<keyword evidence="11 17" id="KW-0472">Membrane</keyword>
<dbReference type="FunFam" id="2.60.220.50:FF:000004">
    <property type="entry name" value="Adhesion G protein-coupled receptor B3"/>
    <property type="match status" value="1"/>
</dbReference>
<dbReference type="PROSITE" id="PS50221">
    <property type="entry name" value="GAIN_B"/>
    <property type="match status" value="1"/>
</dbReference>
<dbReference type="InterPro" id="IPR001879">
    <property type="entry name" value="GPCR_2_extracellular_dom"/>
</dbReference>
<keyword evidence="15" id="KW-0807">Transducer</keyword>
<evidence type="ECO:0000256" key="8">
    <source>
        <dbReference type="ARBA" id="ARBA00022737"/>
    </source>
</evidence>
<dbReference type="InterPro" id="IPR000884">
    <property type="entry name" value="TSP1_rpt"/>
</dbReference>
<reference evidence="23" key="1">
    <citation type="submission" date="2012-01" db="EMBL/GenBank/DDBJ databases">
        <title>The Genome Sequence of Oreochromis niloticus (Nile Tilapia).</title>
        <authorList>
            <consortium name="Broad Institute Genome Assembly Team"/>
            <consortium name="Broad Institute Sequencing Platform"/>
            <person name="Di Palma F."/>
            <person name="Johnson J."/>
            <person name="Lander E.S."/>
            <person name="Lindblad-Toh K."/>
        </authorList>
    </citation>
    <scope>NUCLEOTIDE SEQUENCE [LARGE SCALE GENOMIC DNA]</scope>
</reference>
<evidence type="ECO:0000313" key="22">
    <source>
        <dbReference type="Ensembl" id="ENSONIP00000049359.1"/>
    </source>
</evidence>
<feature type="domain" description="G-protein coupled receptors family 2 profile 1" evidence="20">
    <location>
        <begin position="399"/>
        <end position="469"/>
    </location>
</feature>
<evidence type="ECO:0000313" key="23">
    <source>
        <dbReference type="Proteomes" id="UP000005207"/>
    </source>
</evidence>
<feature type="transmembrane region" description="Helical" evidence="17">
    <location>
        <begin position="780"/>
        <end position="801"/>
    </location>
</feature>
<proteinExistence type="predicted"/>
<dbReference type="Gene3D" id="4.10.1240.10">
    <property type="entry name" value="GPCR, family 2, extracellular hormone receptor domain"/>
    <property type="match status" value="1"/>
</dbReference>
<keyword evidence="5" id="KW-0597">Phosphoprotein</keyword>
<dbReference type="GO" id="GO:0007166">
    <property type="term" value="P:cell surface receptor signaling pathway"/>
    <property type="evidence" value="ECO:0007669"/>
    <property type="project" value="InterPro"/>
</dbReference>
<feature type="transmembrane region" description="Helical" evidence="17">
    <location>
        <begin position="922"/>
        <end position="945"/>
    </location>
</feature>
<evidence type="ECO:0000256" key="11">
    <source>
        <dbReference type="ARBA" id="ARBA00023136"/>
    </source>
</evidence>
<evidence type="ECO:0000256" key="16">
    <source>
        <dbReference type="SAM" id="MobiDB-lite"/>
    </source>
</evidence>
<dbReference type="InterPro" id="IPR000832">
    <property type="entry name" value="GPCR_2_secretin-like"/>
</dbReference>